<dbReference type="Gene3D" id="1.10.10.1330">
    <property type="entry name" value="RNA polymerase sigma-54 factor, core-binding domain"/>
    <property type="match status" value="1"/>
</dbReference>
<dbReference type="GO" id="GO:0001216">
    <property type="term" value="F:DNA-binding transcription activator activity"/>
    <property type="evidence" value="ECO:0007669"/>
    <property type="project" value="InterPro"/>
</dbReference>
<evidence type="ECO:0000256" key="2">
    <source>
        <dbReference type="ARBA" id="ARBA00022478"/>
    </source>
</evidence>
<evidence type="ECO:0000256" key="9">
    <source>
        <dbReference type="PIRNR" id="PIRNR000774"/>
    </source>
</evidence>
<evidence type="ECO:0000313" key="12">
    <source>
        <dbReference type="EMBL" id="MBB5514392.1"/>
    </source>
</evidence>
<dbReference type="GO" id="GO:0000428">
    <property type="term" value="C:DNA-directed RNA polymerase complex"/>
    <property type="evidence" value="ECO:0007669"/>
    <property type="project" value="UniProtKB-KW"/>
</dbReference>
<proteinExistence type="inferred from homology"/>
<evidence type="ECO:0000256" key="1">
    <source>
        <dbReference type="ARBA" id="ARBA00008798"/>
    </source>
</evidence>
<dbReference type="Proteomes" id="UP000553766">
    <property type="component" value="Unassembled WGS sequence"/>
</dbReference>
<gene>
    <name evidence="12" type="ORF">FHS89_000390</name>
</gene>
<dbReference type="PRINTS" id="PR00045">
    <property type="entry name" value="SIGMA54FCT"/>
</dbReference>
<dbReference type="AlphaFoldDB" id="A0A840WL66"/>
<dbReference type="PROSITE" id="PS00717">
    <property type="entry name" value="SIGMA54_1"/>
    <property type="match status" value="1"/>
</dbReference>
<dbReference type="PIRSF" id="PIRSF000774">
    <property type="entry name" value="RpoN"/>
    <property type="match status" value="1"/>
</dbReference>
<dbReference type="Pfam" id="PF04552">
    <property type="entry name" value="Sigma54_DBD"/>
    <property type="match status" value="1"/>
</dbReference>
<name>A0A840WL66_9RHOB</name>
<comment type="caution">
    <text evidence="12">The sequence shown here is derived from an EMBL/GenBank/DDBJ whole genome shotgun (WGS) entry which is preliminary data.</text>
</comment>
<keyword evidence="4 9" id="KW-0548">Nucleotidyltransferase</keyword>
<evidence type="ECO:0000256" key="7">
    <source>
        <dbReference type="ARBA" id="ARBA00023125"/>
    </source>
</evidence>
<dbReference type="InterPro" id="IPR007634">
    <property type="entry name" value="RNA_pol_sigma_54_DNA-bd"/>
</dbReference>
<accession>A0A840WL66</accession>
<dbReference type="Gene3D" id="1.10.10.60">
    <property type="entry name" value="Homeodomain-like"/>
    <property type="match status" value="1"/>
</dbReference>
<sequence>MALSPRLEQRQQQKLVMTPQLQQAIRLLQMNNLELAAHLNEELQRNPLLDVQEGMGDSAGQARETIARGVDTQISADNPTVAEAVFETGRENLYDEAPADRAARMGADLSLNGAPLDAETPLSRPETLRESLLSQIGMEAHLADDVRLAAAALVDELDGRGYLDAPLFEIADRYGMSVPKLEEALTALQACEPAGIGARDLAECLTLQLKDRGLFDPAFALLLQHLPLVASGKRDVLAKVVEVSDARLARMIATLRDLDPKPGATLSLDPVVQAVPDVFILPGADDGWRVELNTDTLPRVLVNEKYAADLSAKGEEVASFITECTAGANWLIRAMEQRANTILKITSRIVAHQDAFFREGVAALRPLTMQTVADEIGMHESTVSRVANGKFLHCPRGTFELRFFFGQAVGGQGDDAEAHAAKAIQTRISKLIDAEDPAKTLSDDKIAEILKADGMNVARRTVAKYREGMGILSSVQRRRQKSGK</sequence>
<dbReference type="Pfam" id="PF04963">
    <property type="entry name" value="Sigma54_CBD"/>
    <property type="match status" value="1"/>
</dbReference>
<dbReference type="NCBIfam" id="NF004596">
    <property type="entry name" value="PRK05932.1-3"/>
    <property type="match status" value="1"/>
</dbReference>
<dbReference type="PANTHER" id="PTHR32248">
    <property type="entry name" value="RNA POLYMERASE SIGMA-54 FACTOR"/>
    <property type="match status" value="1"/>
</dbReference>
<evidence type="ECO:0000259" key="10">
    <source>
        <dbReference type="Pfam" id="PF04552"/>
    </source>
</evidence>
<dbReference type="Pfam" id="PF00309">
    <property type="entry name" value="Sigma54_AID"/>
    <property type="match status" value="1"/>
</dbReference>
<comment type="similarity">
    <text evidence="1 9">Belongs to the sigma-54 factor family.</text>
</comment>
<dbReference type="PROSITE" id="PS00718">
    <property type="entry name" value="SIGMA54_2"/>
    <property type="match status" value="1"/>
</dbReference>
<dbReference type="NCBIfam" id="TIGR02395">
    <property type="entry name" value="rpoN_sigma"/>
    <property type="match status" value="1"/>
</dbReference>
<dbReference type="InterPro" id="IPR007046">
    <property type="entry name" value="RNA_pol_sigma_54_core-bd"/>
</dbReference>
<protein>
    <recommendedName>
        <fullName evidence="9">RNA polymerase sigma-54 factor</fullName>
    </recommendedName>
</protein>
<dbReference type="GO" id="GO:0003677">
    <property type="term" value="F:DNA binding"/>
    <property type="evidence" value="ECO:0007669"/>
    <property type="project" value="UniProtKB-KW"/>
</dbReference>
<keyword evidence="6 9" id="KW-0731">Sigma factor</keyword>
<evidence type="ECO:0000256" key="5">
    <source>
        <dbReference type="ARBA" id="ARBA00023015"/>
    </source>
</evidence>
<keyword evidence="3 9" id="KW-0808">Transferase</keyword>
<dbReference type="InterPro" id="IPR038709">
    <property type="entry name" value="RpoN_core-bd_sf"/>
</dbReference>
<keyword evidence="8 9" id="KW-0804">Transcription</keyword>
<evidence type="ECO:0000256" key="6">
    <source>
        <dbReference type="ARBA" id="ARBA00023082"/>
    </source>
</evidence>
<dbReference type="PANTHER" id="PTHR32248:SF4">
    <property type="entry name" value="RNA POLYMERASE SIGMA-54 FACTOR"/>
    <property type="match status" value="1"/>
</dbReference>
<keyword evidence="7 9" id="KW-0238">DNA-binding</keyword>
<dbReference type="GO" id="GO:0016779">
    <property type="term" value="F:nucleotidyltransferase activity"/>
    <property type="evidence" value="ECO:0007669"/>
    <property type="project" value="UniProtKB-KW"/>
</dbReference>
<dbReference type="GO" id="GO:0006352">
    <property type="term" value="P:DNA-templated transcription initiation"/>
    <property type="evidence" value="ECO:0007669"/>
    <property type="project" value="InterPro"/>
</dbReference>
<dbReference type="EMBL" id="JACIJS010000001">
    <property type="protein sequence ID" value="MBB5514392.1"/>
    <property type="molecule type" value="Genomic_DNA"/>
</dbReference>
<feature type="domain" description="RNA polymerase sigma factor 54 core-binding" evidence="11">
    <location>
        <begin position="120"/>
        <end position="306"/>
    </location>
</feature>
<dbReference type="PROSITE" id="PS50044">
    <property type="entry name" value="SIGMA54_3"/>
    <property type="match status" value="1"/>
</dbReference>
<reference evidence="12 13" key="1">
    <citation type="submission" date="2020-08" db="EMBL/GenBank/DDBJ databases">
        <title>Genomic Encyclopedia of Type Strains, Phase IV (KMG-IV): sequencing the most valuable type-strain genomes for metagenomic binning, comparative biology and taxonomic classification.</title>
        <authorList>
            <person name="Goeker M."/>
        </authorList>
    </citation>
    <scope>NUCLEOTIDE SEQUENCE [LARGE SCALE GENOMIC DNA]</scope>
    <source>
        <strain evidence="12 13">DSM 103377</strain>
    </source>
</reference>
<keyword evidence="5 9" id="KW-0805">Transcription regulation</keyword>
<comment type="function">
    <text evidence="9">Sigma factors are initiation factors that promote the attachment of RNA polymerase to specific initiation sites and are then released.</text>
</comment>
<evidence type="ECO:0000313" key="13">
    <source>
        <dbReference type="Proteomes" id="UP000553766"/>
    </source>
</evidence>
<evidence type="ECO:0000256" key="8">
    <source>
        <dbReference type="ARBA" id="ARBA00023163"/>
    </source>
</evidence>
<dbReference type="GO" id="GO:0016987">
    <property type="term" value="F:sigma factor activity"/>
    <property type="evidence" value="ECO:0007669"/>
    <property type="project" value="UniProtKB-KW"/>
</dbReference>
<keyword evidence="13" id="KW-1185">Reference proteome</keyword>
<dbReference type="RefSeq" id="WP_184007909.1">
    <property type="nucleotide sequence ID" value="NZ_JACIJS010000001.1"/>
</dbReference>
<feature type="domain" description="RNA polymerase sigma factor 54 DNA-binding" evidence="10">
    <location>
        <begin position="319"/>
        <end position="479"/>
    </location>
</feature>
<evidence type="ECO:0000259" key="11">
    <source>
        <dbReference type="Pfam" id="PF04963"/>
    </source>
</evidence>
<evidence type="ECO:0000256" key="3">
    <source>
        <dbReference type="ARBA" id="ARBA00022679"/>
    </source>
</evidence>
<organism evidence="12 13">
    <name type="scientific">Rubricella aquisinus</name>
    <dbReference type="NCBI Taxonomy" id="2028108"/>
    <lineage>
        <taxon>Bacteria</taxon>
        <taxon>Pseudomonadati</taxon>
        <taxon>Pseudomonadota</taxon>
        <taxon>Alphaproteobacteria</taxon>
        <taxon>Rhodobacterales</taxon>
        <taxon>Paracoccaceae</taxon>
        <taxon>Rubricella</taxon>
    </lineage>
</organism>
<keyword evidence="2 9" id="KW-0240">DNA-directed RNA polymerase</keyword>
<dbReference type="InterPro" id="IPR000394">
    <property type="entry name" value="RNA_pol_sigma_54"/>
</dbReference>
<evidence type="ECO:0000256" key="4">
    <source>
        <dbReference type="ARBA" id="ARBA00022695"/>
    </source>
</evidence>